<comment type="caution">
    <text evidence="2">The sequence shown here is derived from an EMBL/GenBank/DDBJ whole genome shotgun (WGS) entry which is preliminary data.</text>
</comment>
<feature type="domain" description="Putative zinc-finger" evidence="1">
    <location>
        <begin position="11"/>
        <end position="44"/>
    </location>
</feature>
<name>A0A1Q8CWZ3_9PSEU</name>
<dbReference type="EMBL" id="MSIE01000004">
    <property type="protein sequence ID" value="OLF18865.1"/>
    <property type="molecule type" value="Genomic_DNA"/>
</dbReference>
<dbReference type="InterPro" id="IPR024020">
    <property type="entry name" value="Anit_sigma_mycothiol_RsrA"/>
</dbReference>
<keyword evidence="3" id="KW-1185">Reference proteome</keyword>
<gene>
    <name evidence="2" type="ORF">BU204_03100</name>
</gene>
<proteinExistence type="predicted"/>
<accession>A0A1Q8CWZ3</accession>
<dbReference type="AlphaFoldDB" id="A0A1Q8CWZ3"/>
<dbReference type="STRING" id="1912961.BU204_03100"/>
<protein>
    <submittedName>
        <fullName evidence="2">Mycothiol system anti-sigma-R factor</fullName>
    </submittedName>
</protein>
<dbReference type="RefSeq" id="WP_075123990.1">
    <property type="nucleotide sequence ID" value="NZ_MSIE01000004.1"/>
</dbReference>
<dbReference type="Pfam" id="PF13490">
    <property type="entry name" value="zf-HC2"/>
    <property type="match status" value="1"/>
</dbReference>
<dbReference type="OrthoDB" id="3267840at2"/>
<dbReference type="Proteomes" id="UP000185596">
    <property type="component" value="Unassembled WGS sequence"/>
</dbReference>
<evidence type="ECO:0000313" key="3">
    <source>
        <dbReference type="Proteomes" id="UP000185596"/>
    </source>
</evidence>
<sequence length="98" mass="11347">MSCGKPHETDCSEVLEQVWLFLDHECDQERRRLLEHHLDECSPCLERFGIEEHLKVLLRSKCGGDHAPDGLKRRLREKIRETVVEQAATTVQDGAEPR</sequence>
<evidence type="ECO:0000259" key="1">
    <source>
        <dbReference type="Pfam" id="PF13490"/>
    </source>
</evidence>
<dbReference type="NCBIfam" id="TIGR03988">
    <property type="entry name" value="antisig_RsrA"/>
    <property type="match status" value="1"/>
</dbReference>
<evidence type="ECO:0000313" key="2">
    <source>
        <dbReference type="EMBL" id="OLF18865.1"/>
    </source>
</evidence>
<dbReference type="InterPro" id="IPR027383">
    <property type="entry name" value="Znf_put"/>
</dbReference>
<organism evidence="2 3">
    <name type="scientific">Actinophytocola xanthii</name>
    <dbReference type="NCBI Taxonomy" id="1912961"/>
    <lineage>
        <taxon>Bacteria</taxon>
        <taxon>Bacillati</taxon>
        <taxon>Actinomycetota</taxon>
        <taxon>Actinomycetes</taxon>
        <taxon>Pseudonocardiales</taxon>
        <taxon>Pseudonocardiaceae</taxon>
    </lineage>
</organism>
<reference evidence="2 3" key="1">
    <citation type="submission" date="2016-12" db="EMBL/GenBank/DDBJ databases">
        <title>The draft genome sequence of Actinophytocola sp. 11-183.</title>
        <authorList>
            <person name="Wang W."/>
            <person name="Yuan L."/>
        </authorList>
    </citation>
    <scope>NUCLEOTIDE SEQUENCE [LARGE SCALE GENOMIC DNA]</scope>
    <source>
        <strain evidence="2 3">11-183</strain>
    </source>
</reference>